<dbReference type="PANTHER" id="PTHR11680:SF35">
    <property type="entry name" value="SERINE HYDROXYMETHYLTRANSFERASE 1"/>
    <property type="match status" value="1"/>
</dbReference>
<comment type="cofactor">
    <cofactor evidence="1">
        <name>pyridoxal 5'-phosphate</name>
        <dbReference type="ChEBI" id="CHEBI:597326"/>
    </cofactor>
</comment>
<dbReference type="EMBL" id="ARZA01000064">
    <property type="protein sequence ID" value="EOD01381.1"/>
    <property type="molecule type" value="Genomic_DNA"/>
</dbReference>
<dbReference type="FunFam" id="3.90.1150.10:FF:000003">
    <property type="entry name" value="Serine hydroxymethyltransferase"/>
    <property type="match status" value="1"/>
</dbReference>
<dbReference type="InterPro" id="IPR049943">
    <property type="entry name" value="Ser_HO-MeTrfase-like"/>
</dbReference>
<evidence type="ECO:0000313" key="7">
    <source>
        <dbReference type="EMBL" id="EOD01381.1"/>
    </source>
</evidence>
<dbReference type="PANTHER" id="PTHR11680">
    <property type="entry name" value="SERINE HYDROXYMETHYLTRANSFERASE"/>
    <property type="match status" value="1"/>
</dbReference>
<dbReference type="eggNOG" id="COG0112">
    <property type="taxonomic scope" value="Bacteria"/>
</dbReference>
<keyword evidence="5" id="KW-0663">Pyridoxal phosphate</keyword>
<evidence type="ECO:0000256" key="3">
    <source>
        <dbReference type="ARBA" id="ARBA00022563"/>
    </source>
</evidence>
<dbReference type="SUPFAM" id="SSF53383">
    <property type="entry name" value="PLP-dependent transferases"/>
    <property type="match status" value="1"/>
</dbReference>
<dbReference type="GO" id="GO:0046653">
    <property type="term" value="P:tetrahydrofolate metabolic process"/>
    <property type="evidence" value="ECO:0007669"/>
    <property type="project" value="TreeGrafter"/>
</dbReference>
<evidence type="ECO:0000256" key="5">
    <source>
        <dbReference type="ARBA" id="ARBA00022898"/>
    </source>
</evidence>
<dbReference type="GO" id="GO:0030170">
    <property type="term" value="F:pyridoxal phosphate binding"/>
    <property type="evidence" value="ECO:0007669"/>
    <property type="project" value="TreeGrafter"/>
</dbReference>
<organism evidence="7 8">
    <name type="scientific">Caldisalinibacter kiritimatiensis</name>
    <dbReference type="NCBI Taxonomy" id="1304284"/>
    <lineage>
        <taxon>Bacteria</taxon>
        <taxon>Bacillati</taxon>
        <taxon>Bacillota</taxon>
        <taxon>Tissierellia</taxon>
        <taxon>Tissierellales</taxon>
        <taxon>Thermohalobacteraceae</taxon>
        <taxon>Caldisalinibacter</taxon>
    </lineage>
</organism>
<keyword evidence="7" id="KW-0489">Methyltransferase</keyword>
<dbReference type="GO" id="GO:0006730">
    <property type="term" value="P:one-carbon metabolic process"/>
    <property type="evidence" value="ECO:0007669"/>
    <property type="project" value="UniProtKB-KW"/>
</dbReference>
<feature type="domain" description="Serine hydroxymethyltransferase-like" evidence="6">
    <location>
        <begin position="1"/>
        <end position="121"/>
    </location>
</feature>
<dbReference type="GO" id="GO:0004372">
    <property type="term" value="F:glycine hydroxymethyltransferase activity"/>
    <property type="evidence" value="ECO:0007669"/>
    <property type="project" value="UniProtKB-EC"/>
</dbReference>
<dbReference type="Pfam" id="PF00464">
    <property type="entry name" value="SHMT"/>
    <property type="match status" value="1"/>
</dbReference>
<gene>
    <name evidence="7" type="ORF">L21TH_0527</name>
</gene>
<dbReference type="Gene3D" id="3.90.1150.10">
    <property type="entry name" value="Aspartate Aminotransferase, domain 1"/>
    <property type="match status" value="1"/>
</dbReference>
<keyword evidence="8" id="KW-1185">Reference proteome</keyword>
<dbReference type="InterPro" id="IPR015424">
    <property type="entry name" value="PyrdxlP-dep_Trfase"/>
</dbReference>
<protein>
    <submittedName>
        <fullName evidence="7">Serine hydroxymethyltransferase</fullName>
        <ecNumber evidence="7">2.1.2.1</ecNumber>
    </submittedName>
</protein>
<keyword evidence="4" id="KW-0028">Amino-acid biosynthesis</keyword>
<proteinExistence type="inferred from homology"/>
<evidence type="ECO:0000256" key="4">
    <source>
        <dbReference type="ARBA" id="ARBA00022605"/>
    </source>
</evidence>
<comment type="caution">
    <text evidence="7">The sequence shown here is derived from an EMBL/GenBank/DDBJ whole genome shotgun (WGS) entry which is preliminary data.</text>
</comment>
<evidence type="ECO:0000256" key="1">
    <source>
        <dbReference type="ARBA" id="ARBA00001933"/>
    </source>
</evidence>
<dbReference type="InterPro" id="IPR039429">
    <property type="entry name" value="SHMT-like_dom"/>
</dbReference>
<comment type="similarity">
    <text evidence="2">Belongs to the SHMT family.</text>
</comment>
<reference evidence="7 8" key="1">
    <citation type="journal article" date="2015" name="Geomicrobiol. J.">
        <title>Caldisalinibacter kiritimatiensis gen. nov., sp. nov., a moderately thermohalophilic thiosulfate-reducing bacterium from a hypersaline microbial mat.</title>
        <authorList>
            <person name="Ben Hania W."/>
            <person name="Joseph M."/>
            <person name="Fiebig A."/>
            <person name="Bunk B."/>
            <person name="Klenk H.-P."/>
            <person name="Fardeau M.-L."/>
            <person name="Spring S."/>
        </authorList>
    </citation>
    <scope>NUCLEOTIDE SEQUENCE [LARGE SCALE GENOMIC DNA]</scope>
    <source>
        <strain evidence="7 8">L21-TH-D2</strain>
    </source>
</reference>
<dbReference type="Proteomes" id="UP000013378">
    <property type="component" value="Unassembled WGS sequence"/>
</dbReference>
<evidence type="ECO:0000313" key="8">
    <source>
        <dbReference type="Proteomes" id="UP000013378"/>
    </source>
</evidence>
<evidence type="ECO:0000256" key="2">
    <source>
        <dbReference type="ARBA" id="ARBA00006376"/>
    </source>
</evidence>
<accession>R1CRT2</accession>
<keyword evidence="7" id="KW-0808">Transferase</keyword>
<dbReference type="AlphaFoldDB" id="R1CRT2"/>
<dbReference type="InterPro" id="IPR015422">
    <property type="entry name" value="PyrdxlP-dep_Trfase_small"/>
</dbReference>
<dbReference type="GO" id="GO:0008168">
    <property type="term" value="F:methyltransferase activity"/>
    <property type="evidence" value="ECO:0007669"/>
    <property type="project" value="UniProtKB-KW"/>
</dbReference>
<keyword evidence="3" id="KW-0554">One-carbon metabolism</keyword>
<name>R1CRT2_9FIRM</name>
<dbReference type="GO" id="GO:0005829">
    <property type="term" value="C:cytosol"/>
    <property type="evidence" value="ECO:0007669"/>
    <property type="project" value="TreeGrafter"/>
</dbReference>
<dbReference type="STRING" id="1304284.L21TH_0527"/>
<dbReference type="GO" id="GO:0019264">
    <property type="term" value="P:glycine biosynthetic process from serine"/>
    <property type="evidence" value="ECO:0007669"/>
    <property type="project" value="TreeGrafter"/>
</dbReference>
<dbReference type="EC" id="2.1.2.1" evidence="7"/>
<sequence>MHIIAAKAVSFKEALEDEFKEYQQQVINNAKALADALKQKGFKLVSGGTDNHLILIDLRNKNITGKEAEHLLDEVGITTNKNTIPFDPESPFVTSGLRIGTPAITTRGMKEEEMKEIADIIAATLDKTAKLEEIKKRVKSLCDRFPLYE</sequence>
<dbReference type="PATRIC" id="fig|1304284.3.peg.516"/>
<dbReference type="GO" id="GO:0032259">
    <property type="term" value="P:methylation"/>
    <property type="evidence" value="ECO:0007669"/>
    <property type="project" value="UniProtKB-KW"/>
</dbReference>
<evidence type="ECO:0000259" key="6">
    <source>
        <dbReference type="Pfam" id="PF00464"/>
    </source>
</evidence>